<dbReference type="AlphaFoldDB" id="A0AAD9YP70"/>
<feature type="signal peptide" evidence="1">
    <location>
        <begin position="1"/>
        <end position="16"/>
    </location>
</feature>
<evidence type="ECO:0000256" key="1">
    <source>
        <dbReference type="SAM" id="SignalP"/>
    </source>
</evidence>
<dbReference type="Gene3D" id="3.40.50.1820">
    <property type="entry name" value="alpha/beta hydrolase"/>
    <property type="match status" value="1"/>
</dbReference>
<dbReference type="Proteomes" id="UP001281614">
    <property type="component" value="Unassembled WGS sequence"/>
</dbReference>
<feature type="chain" id="PRO_5041958494" description="AB hydrolase-1 domain-containing protein" evidence="1">
    <location>
        <begin position="17"/>
        <end position="404"/>
    </location>
</feature>
<dbReference type="InterPro" id="IPR000073">
    <property type="entry name" value="AB_hydrolase_1"/>
</dbReference>
<reference evidence="3" key="1">
    <citation type="submission" date="2023-02" db="EMBL/GenBank/DDBJ databases">
        <title>Colletotrichum kahawae CIFC_Que2 genome sequencing and assembly.</title>
        <authorList>
            <person name="Baroncelli R."/>
        </authorList>
    </citation>
    <scope>NUCLEOTIDE SEQUENCE</scope>
    <source>
        <strain evidence="3">CIFC_Que2</strain>
    </source>
</reference>
<protein>
    <recommendedName>
        <fullName evidence="2">AB hydrolase-1 domain-containing protein</fullName>
    </recommendedName>
</protein>
<feature type="domain" description="AB hydrolase-1" evidence="2">
    <location>
        <begin position="130"/>
        <end position="383"/>
    </location>
</feature>
<name>A0AAD9YP70_COLKA</name>
<proteinExistence type="predicted"/>
<evidence type="ECO:0000259" key="2">
    <source>
        <dbReference type="Pfam" id="PF12697"/>
    </source>
</evidence>
<evidence type="ECO:0000313" key="3">
    <source>
        <dbReference type="EMBL" id="KAK2774696.1"/>
    </source>
</evidence>
<sequence length="404" mass="43053">MLVSSILLTLAVAAQAVPPSSYTYTTALRSSSPLLSTSGFSEPEQHVTHDGSALCVSGIVPVAAAATNIKFDFPLPANQSQVTQAIVSQWSSGVSFPNSITAGSHSVNGTYNIGATLCLPQGKRTGKIQVLTHGIGFDRRYWDLAPDYSYVDNAVAAGYAVFYYDRLGVGSSSKEDPITTVQSLLELEILAELVRKLRDGCFSDHKFSTVVGVGHSFGSALTQGITATYPSLLDAAVLTGFTVNGSGMPGFSLGQNPAIAATNQPSRFGNLSTGYLVIDSMISTQTTFFHHPGFDSRLLVLADAIKSTVTLGEFFTTKLTAKMATVFSRPLALVSGNEDLGFCSENCSYPIDLLAETAKALYPKIPSNMIETYSVPLTGHGLNLHYSAGRTFKFIHEFLERQGV</sequence>
<organism evidence="3 4">
    <name type="scientific">Colletotrichum kahawae</name>
    <name type="common">Coffee berry disease fungus</name>
    <dbReference type="NCBI Taxonomy" id="34407"/>
    <lineage>
        <taxon>Eukaryota</taxon>
        <taxon>Fungi</taxon>
        <taxon>Dikarya</taxon>
        <taxon>Ascomycota</taxon>
        <taxon>Pezizomycotina</taxon>
        <taxon>Sordariomycetes</taxon>
        <taxon>Hypocreomycetidae</taxon>
        <taxon>Glomerellales</taxon>
        <taxon>Glomerellaceae</taxon>
        <taxon>Colletotrichum</taxon>
        <taxon>Colletotrichum gloeosporioides species complex</taxon>
    </lineage>
</organism>
<accession>A0AAD9YP70</accession>
<dbReference type="Pfam" id="PF12697">
    <property type="entry name" value="Abhydrolase_6"/>
    <property type="match status" value="1"/>
</dbReference>
<gene>
    <name evidence="3" type="ORF">CKAH01_13142</name>
</gene>
<keyword evidence="4" id="KW-1185">Reference proteome</keyword>
<evidence type="ECO:0000313" key="4">
    <source>
        <dbReference type="Proteomes" id="UP001281614"/>
    </source>
</evidence>
<comment type="caution">
    <text evidence="3">The sequence shown here is derived from an EMBL/GenBank/DDBJ whole genome shotgun (WGS) entry which is preliminary data.</text>
</comment>
<dbReference type="EMBL" id="VYYT01000044">
    <property type="protein sequence ID" value="KAK2774696.1"/>
    <property type="molecule type" value="Genomic_DNA"/>
</dbReference>
<dbReference type="SUPFAM" id="SSF53474">
    <property type="entry name" value="alpha/beta-Hydrolases"/>
    <property type="match status" value="1"/>
</dbReference>
<dbReference type="InterPro" id="IPR029058">
    <property type="entry name" value="AB_hydrolase_fold"/>
</dbReference>
<keyword evidence="1" id="KW-0732">Signal</keyword>